<keyword evidence="2" id="KW-1185">Reference proteome</keyword>
<name>A0A485P112_LYNPA</name>
<dbReference type="Proteomes" id="UP000386466">
    <property type="component" value="Unassembled WGS sequence"/>
</dbReference>
<reference evidence="1 2" key="1">
    <citation type="submission" date="2019-01" db="EMBL/GenBank/DDBJ databases">
        <authorList>
            <person name="Alioto T."/>
            <person name="Alioto T."/>
        </authorList>
    </citation>
    <scope>NUCLEOTIDE SEQUENCE [LARGE SCALE GENOMIC DNA]</scope>
</reference>
<sequence length="154" mass="17674">MFLQEFKNLQKETTQNCSTLVTRTWFLPLQGLGHAVRSDSRSSRQPAPPVTCGLFWELSSGADRVQCFPGSSHQAQPWNFCDSRMILSEVLLWKLPDKTVENNSSRWRYRERARSFHPAGRSVDWQNIFRRSSRCACTRCVAVTVGMRVASFVT</sequence>
<dbReference type="AlphaFoldDB" id="A0A485P112"/>
<evidence type="ECO:0000313" key="2">
    <source>
        <dbReference type="Proteomes" id="UP000386466"/>
    </source>
</evidence>
<organism evidence="1 2">
    <name type="scientific">Lynx pardinus</name>
    <name type="common">Iberian lynx</name>
    <name type="synonym">Felis pardina</name>
    <dbReference type="NCBI Taxonomy" id="191816"/>
    <lineage>
        <taxon>Eukaryota</taxon>
        <taxon>Metazoa</taxon>
        <taxon>Chordata</taxon>
        <taxon>Craniata</taxon>
        <taxon>Vertebrata</taxon>
        <taxon>Euteleostomi</taxon>
        <taxon>Mammalia</taxon>
        <taxon>Eutheria</taxon>
        <taxon>Laurasiatheria</taxon>
        <taxon>Carnivora</taxon>
        <taxon>Feliformia</taxon>
        <taxon>Felidae</taxon>
        <taxon>Felinae</taxon>
        <taxon>Lynx</taxon>
    </lineage>
</organism>
<accession>A0A485P112</accession>
<dbReference type="EMBL" id="CAAGRJ010025385">
    <property type="protein sequence ID" value="VFV37969.1"/>
    <property type="molecule type" value="Genomic_DNA"/>
</dbReference>
<gene>
    <name evidence="1" type="ORF">LYPA_23C007026</name>
</gene>
<protein>
    <submittedName>
        <fullName evidence="1">Uncharacterized protein</fullName>
    </submittedName>
</protein>
<proteinExistence type="predicted"/>
<evidence type="ECO:0000313" key="1">
    <source>
        <dbReference type="EMBL" id="VFV37969.1"/>
    </source>
</evidence>